<dbReference type="OrthoDB" id="340608at2759"/>
<dbReference type="PANTHER" id="PTHR10926:SF23">
    <property type="entry name" value="CELL CYCLE CONTROL PROTEIN 50A"/>
    <property type="match status" value="1"/>
</dbReference>
<dbReference type="GO" id="GO:0005794">
    <property type="term" value="C:Golgi apparatus"/>
    <property type="evidence" value="ECO:0007669"/>
    <property type="project" value="TreeGrafter"/>
</dbReference>
<feature type="signal peptide" evidence="7">
    <location>
        <begin position="1"/>
        <end position="19"/>
    </location>
</feature>
<accession>A0A8S1HD37</accession>
<organism evidence="8 9">
    <name type="scientific">Caenorhabditis auriculariae</name>
    <dbReference type="NCBI Taxonomy" id="2777116"/>
    <lineage>
        <taxon>Eukaryota</taxon>
        <taxon>Metazoa</taxon>
        <taxon>Ecdysozoa</taxon>
        <taxon>Nematoda</taxon>
        <taxon>Chromadorea</taxon>
        <taxon>Rhabditida</taxon>
        <taxon>Rhabditina</taxon>
        <taxon>Rhabditomorpha</taxon>
        <taxon>Rhabditoidea</taxon>
        <taxon>Rhabditidae</taxon>
        <taxon>Peloderinae</taxon>
        <taxon>Caenorhabditis</taxon>
    </lineage>
</organism>
<comment type="caution">
    <text evidence="8">The sequence shown here is derived from an EMBL/GenBank/DDBJ whole genome shotgun (WGS) entry which is preliminary data.</text>
</comment>
<feature type="transmembrane region" description="Helical" evidence="6">
    <location>
        <begin position="184"/>
        <end position="207"/>
    </location>
</feature>
<keyword evidence="4 6" id="KW-1133">Transmembrane helix</keyword>
<evidence type="ECO:0000256" key="7">
    <source>
        <dbReference type="SAM" id="SignalP"/>
    </source>
</evidence>
<gene>
    <name evidence="8" type="ORF">CAUJ_LOCUS9513</name>
</gene>
<dbReference type="GO" id="GO:0005783">
    <property type="term" value="C:endoplasmic reticulum"/>
    <property type="evidence" value="ECO:0007669"/>
    <property type="project" value="TreeGrafter"/>
</dbReference>
<dbReference type="EMBL" id="CAJGYM010000036">
    <property type="protein sequence ID" value="CAD6193594.1"/>
    <property type="molecule type" value="Genomic_DNA"/>
</dbReference>
<keyword evidence="3 6" id="KW-0812">Transmembrane</keyword>
<dbReference type="Pfam" id="PF03381">
    <property type="entry name" value="CDC50"/>
    <property type="match status" value="1"/>
</dbReference>
<dbReference type="PANTHER" id="PTHR10926">
    <property type="entry name" value="CELL CYCLE CONTROL PROTEIN 50"/>
    <property type="match status" value="1"/>
</dbReference>
<evidence type="ECO:0000256" key="2">
    <source>
        <dbReference type="ARBA" id="ARBA00009457"/>
    </source>
</evidence>
<evidence type="ECO:0000256" key="1">
    <source>
        <dbReference type="ARBA" id="ARBA00004370"/>
    </source>
</evidence>
<dbReference type="InterPro" id="IPR005045">
    <property type="entry name" value="CDC50/LEM3_fam"/>
</dbReference>
<dbReference type="AlphaFoldDB" id="A0A8S1HD37"/>
<evidence type="ECO:0000313" key="8">
    <source>
        <dbReference type="EMBL" id="CAD6193594.1"/>
    </source>
</evidence>
<dbReference type="Proteomes" id="UP000835052">
    <property type="component" value="Unassembled WGS sequence"/>
</dbReference>
<reference evidence="8" key="1">
    <citation type="submission" date="2020-10" db="EMBL/GenBank/DDBJ databases">
        <authorList>
            <person name="Kikuchi T."/>
        </authorList>
    </citation>
    <scope>NUCLEOTIDE SEQUENCE</scope>
    <source>
        <strain evidence="8">NKZ352</strain>
    </source>
</reference>
<evidence type="ECO:0000256" key="5">
    <source>
        <dbReference type="ARBA" id="ARBA00023136"/>
    </source>
</evidence>
<evidence type="ECO:0000313" key="9">
    <source>
        <dbReference type="Proteomes" id="UP000835052"/>
    </source>
</evidence>
<sequence length="506" mass="57040">MKSIVVLSAALFLSWRTEALTCRSLLKGVVNGSTWNFDNELRCPENTKWCVTVYGKFYSNEFVIDGVFGNCEGSGLLGPLITPLPDNLKCQETGCTYVEVLNATRCCCDSELCNAPPPGYPSAVRASPQAIHLSFLFFFLFLCQCERMPDDIPKIPRHRGKKNRPKDSAWRQQTLPSVRAHVDVVSAIPCLLVGGVALLAVGIALYFGHNSSFEEEITYTNCALENGTSAHDVIKTDLPDGTFQCSYTIQLDKDYEGDVKFYYGLTNYYQNNRLYFTSRNDIQLTGKLTTVDDCDPLAYEFRNGSKIPIAPCGFIANSMFNDTFQLIYITDAKTNAGVRVPWTARNVLSNTEIKRKFRNPKRVNNQSLCDAFKNTAKPPSWQHPICELGTRDPTEAGLGFENIDFMVWMKPAALPKFRKLYRILERQGDQFKDGLPAGNYTLVINYNYPVDSFGGEKMFVIARESWVGPRNMFLPIIYLVVGTAMLLLTALFILIYLKQRFSRVHP</sequence>
<comment type="similarity">
    <text evidence="2">Belongs to the CDC50/LEM3 family.</text>
</comment>
<feature type="chain" id="PRO_5035832747" description="Cell cycle control protein 50A" evidence="7">
    <location>
        <begin position="20"/>
        <end position="506"/>
    </location>
</feature>
<keyword evidence="5 6" id="KW-0472">Membrane</keyword>
<proteinExistence type="inferred from homology"/>
<keyword evidence="9" id="KW-1185">Reference proteome</keyword>
<dbReference type="GO" id="GO:0005886">
    <property type="term" value="C:plasma membrane"/>
    <property type="evidence" value="ECO:0007669"/>
    <property type="project" value="TreeGrafter"/>
</dbReference>
<evidence type="ECO:0000256" key="4">
    <source>
        <dbReference type="ARBA" id="ARBA00022989"/>
    </source>
</evidence>
<evidence type="ECO:0000256" key="6">
    <source>
        <dbReference type="SAM" id="Phobius"/>
    </source>
</evidence>
<protein>
    <recommendedName>
        <fullName evidence="10">Cell cycle control protein 50A</fullName>
    </recommendedName>
</protein>
<evidence type="ECO:0000256" key="3">
    <source>
        <dbReference type="ARBA" id="ARBA00022692"/>
    </source>
</evidence>
<comment type="subcellular location">
    <subcellularLocation>
        <location evidence="1">Membrane</location>
    </subcellularLocation>
</comment>
<evidence type="ECO:0008006" key="10">
    <source>
        <dbReference type="Google" id="ProtNLM"/>
    </source>
</evidence>
<feature type="transmembrane region" description="Helical" evidence="6">
    <location>
        <begin position="472"/>
        <end position="497"/>
    </location>
</feature>
<keyword evidence="7" id="KW-0732">Signal</keyword>
<name>A0A8S1HD37_9PELO</name>